<proteinExistence type="predicted"/>
<protein>
    <submittedName>
        <fullName evidence="2">Uncharacterized protein</fullName>
    </submittedName>
</protein>
<accession>A0AAE0BPX4</accession>
<evidence type="ECO:0000313" key="2">
    <source>
        <dbReference type="EMBL" id="KAK3240656.1"/>
    </source>
</evidence>
<keyword evidence="1" id="KW-0812">Transmembrane</keyword>
<comment type="caution">
    <text evidence="2">The sequence shown here is derived from an EMBL/GenBank/DDBJ whole genome shotgun (WGS) entry which is preliminary data.</text>
</comment>
<dbReference type="EMBL" id="LGRX02033582">
    <property type="protein sequence ID" value="KAK3240656.1"/>
    <property type="molecule type" value="Genomic_DNA"/>
</dbReference>
<keyword evidence="3" id="KW-1185">Reference proteome</keyword>
<keyword evidence="1" id="KW-1133">Transmembrane helix</keyword>
<organism evidence="2 3">
    <name type="scientific">Cymbomonas tetramitiformis</name>
    <dbReference type="NCBI Taxonomy" id="36881"/>
    <lineage>
        <taxon>Eukaryota</taxon>
        <taxon>Viridiplantae</taxon>
        <taxon>Chlorophyta</taxon>
        <taxon>Pyramimonadophyceae</taxon>
        <taxon>Pyramimonadales</taxon>
        <taxon>Pyramimonadaceae</taxon>
        <taxon>Cymbomonas</taxon>
    </lineage>
</organism>
<keyword evidence="1" id="KW-0472">Membrane</keyword>
<feature type="transmembrane region" description="Helical" evidence="1">
    <location>
        <begin position="557"/>
        <end position="580"/>
    </location>
</feature>
<reference evidence="2 3" key="1">
    <citation type="journal article" date="2015" name="Genome Biol. Evol.">
        <title>Comparative Genomics of a Bacterivorous Green Alga Reveals Evolutionary Causalities and Consequences of Phago-Mixotrophic Mode of Nutrition.</title>
        <authorList>
            <person name="Burns J.A."/>
            <person name="Paasch A."/>
            <person name="Narechania A."/>
            <person name="Kim E."/>
        </authorList>
    </citation>
    <scope>NUCLEOTIDE SEQUENCE [LARGE SCALE GENOMIC DNA]</scope>
    <source>
        <strain evidence="2 3">PLY_AMNH</strain>
    </source>
</reference>
<dbReference type="Proteomes" id="UP001190700">
    <property type="component" value="Unassembled WGS sequence"/>
</dbReference>
<dbReference type="AlphaFoldDB" id="A0AAE0BPX4"/>
<gene>
    <name evidence="2" type="ORF">CYMTET_49520</name>
</gene>
<evidence type="ECO:0000256" key="1">
    <source>
        <dbReference type="SAM" id="Phobius"/>
    </source>
</evidence>
<name>A0AAE0BPX4_9CHLO</name>
<feature type="transmembrane region" description="Helical" evidence="1">
    <location>
        <begin position="391"/>
        <end position="414"/>
    </location>
</feature>
<feature type="transmembrane region" description="Helical" evidence="1">
    <location>
        <begin position="592"/>
        <end position="618"/>
    </location>
</feature>
<sequence length="676" mass="76273">MFGEGIGGKKITPTTLAQRELPIERMLGTALILAYLDISRMVMAKQVEGQLRRAQEVYWERPTARPITWYVDVFKAMLATNGKRRGWYERSVLWNLLFLQSTDGSFDISGALATVLAAGDTSENLRLDASTPIDPYELKLTLPAVLMQTLQGTQKRNLREKVWATCCALECYYRLPFGFILNPQEVPSEQRTLAQLGEHFLVTTCETEPDLSAALPAVRETAARLVDEWQDSKIEAIKALRQECIDNEAAVASEMSKWEQRALRMTELKRLVTGALNNHPWAAIRSVSVDAVFSRSQRILVEANKLMVMLLVNMLLQYNRGLGCCVSFKTHLGCEAATISSDCHGVTTCAELYDLRDKEGLPREVYQDSRTQPNEWQCTAFPDENNISHQIYAVAISVIIMAPMTIYLTTLFILGGSKLVPNHWTKGKTVKKTVGGEGSKSLWFLRNMIFLGSLFLAKQQMAGQLLVRYFVYFSRCTERAAFALARVGHKLYASTKRLRVTIWFLSETLLKGRDPAALLETLEVLEQKEKEAREAELDAAATFTVASSELNSFPVQLAYVSLALMWALTVWFLLTFAMLIRSMLGDGAENTIVFLWLSSVAVDVLGIHLARGVALHLAKEKYRERKLMLQSKSIIVMEWYEDYISKYLNTAYCRDLEEMIEEEMMASGDAKSLQKS</sequence>
<evidence type="ECO:0000313" key="3">
    <source>
        <dbReference type="Proteomes" id="UP001190700"/>
    </source>
</evidence>